<name>A0A9D1JNS2_9BACT</name>
<sequence length="202" mass="23456">MIDIMPNYLNKFAYDIQKGPQSISFMIKCECNKKEFFLLENEETIEEKVKREEFDKLTKEYDGGAYSDENGNIFLYSKGFLGIGRKKIQLQDSFIPFQIKVIKAICPHCGREIILFDNRLYGYDAIVDQPNNLLADLKFSAVKANRNPCEIFVKIRNDLSIEEYIETMKGAFTERYAEAFSDISIYSIVNGRKKLIFEEETA</sequence>
<gene>
    <name evidence="1" type="ORF">IAC10_07785</name>
</gene>
<proteinExistence type="predicted"/>
<dbReference type="AlphaFoldDB" id="A0A9D1JNS2"/>
<evidence type="ECO:0000313" key="2">
    <source>
        <dbReference type="Proteomes" id="UP000823928"/>
    </source>
</evidence>
<dbReference type="Proteomes" id="UP000823928">
    <property type="component" value="Unassembled WGS sequence"/>
</dbReference>
<protein>
    <submittedName>
        <fullName evidence="1">Uncharacterized protein</fullName>
    </submittedName>
</protein>
<comment type="caution">
    <text evidence="1">The sequence shown here is derived from an EMBL/GenBank/DDBJ whole genome shotgun (WGS) entry which is preliminary data.</text>
</comment>
<organism evidence="1 2">
    <name type="scientific">Candidatus Scatousia excrementigallinarum</name>
    <dbReference type="NCBI Taxonomy" id="2840935"/>
    <lineage>
        <taxon>Bacteria</taxon>
        <taxon>Candidatus Scatousia</taxon>
    </lineage>
</organism>
<reference evidence="1" key="2">
    <citation type="journal article" date="2021" name="PeerJ">
        <title>Extensive microbial diversity within the chicken gut microbiome revealed by metagenomics and culture.</title>
        <authorList>
            <person name="Gilroy R."/>
            <person name="Ravi A."/>
            <person name="Getino M."/>
            <person name="Pursley I."/>
            <person name="Horton D.L."/>
            <person name="Alikhan N.F."/>
            <person name="Baker D."/>
            <person name="Gharbi K."/>
            <person name="Hall N."/>
            <person name="Watson M."/>
            <person name="Adriaenssens E.M."/>
            <person name="Foster-Nyarko E."/>
            <person name="Jarju S."/>
            <person name="Secka A."/>
            <person name="Antonio M."/>
            <person name="Oren A."/>
            <person name="Chaudhuri R.R."/>
            <person name="La Ragione R."/>
            <person name="Hildebrand F."/>
            <person name="Pallen M.J."/>
        </authorList>
    </citation>
    <scope>NUCLEOTIDE SEQUENCE</scope>
    <source>
        <strain evidence="1">6276</strain>
    </source>
</reference>
<evidence type="ECO:0000313" key="1">
    <source>
        <dbReference type="EMBL" id="HIS36515.1"/>
    </source>
</evidence>
<reference evidence="1" key="1">
    <citation type="submission" date="2020-10" db="EMBL/GenBank/DDBJ databases">
        <authorList>
            <person name="Gilroy R."/>
        </authorList>
    </citation>
    <scope>NUCLEOTIDE SEQUENCE</scope>
    <source>
        <strain evidence="1">6276</strain>
    </source>
</reference>
<dbReference type="EMBL" id="DVIU01000154">
    <property type="protein sequence ID" value="HIS36515.1"/>
    <property type="molecule type" value="Genomic_DNA"/>
</dbReference>
<accession>A0A9D1JNS2</accession>